<keyword evidence="3" id="KW-1185">Reference proteome</keyword>
<dbReference type="RefSeq" id="WP_036819235.1">
    <property type="nucleotide sequence ID" value="NZ_AVBF01000024.1"/>
</dbReference>
<feature type="transmembrane region" description="Helical" evidence="1">
    <location>
        <begin position="6"/>
        <end position="26"/>
    </location>
</feature>
<gene>
    <name evidence="2" type="ORF">N782_10825</name>
</gene>
<comment type="caution">
    <text evidence="2">The sequence shown here is derived from an EMBL/GenBank/DDBJ whole genome shotgun (WGS) entry which is preliminary data.</text>
</comment>
<accession>A0A0A2TU22</accession>
<sequence>MLLNIVVLLIGIVIVTTGFLLRFKILRIRQLEDNNEEMIARIGGMVLIVIGAIVLISPILLRGGT</sequence>
<evidence type="ECO:0000313" key="2">
    <source>
        <dbReference type="EMBL" id="KGP72755.1"/>
    </source>
</evidence>
<dbReference type="EMBL" id="AVBF01000024">
    <property type="protein sequence ID" value="KGP72755.1"/>
    <property type="molecule type" value="Genomic_DNA"/>
</dbReference>
<keyword evidence="1" id="KW-0472">Membrane</keyword>
<reference evidence="2 3" key="1">
    <citation type="journal article" date="2015" name="Stand. Genomic Sci.">
        <title>High quality draft genome sequence of the moderately halophilic bacterium Pontibacillus yanchengensis Y32(T) and comparison among Pontibacillus genomes.</title>
        <authorList>
            <person name="Huang J."/>
            <person name="Qiao Z.X."/>
            <person name="Tang J.W."/>
            <person name="Wang G."/>
        </authorList>
    </citation>
    <scope>NUCLEOTIDE SEQUENCE [LARGE SCALE GENOMIC DNA]</scope>
    <source>
        <strain evidence="2 3">Y32</strain>
    </source>
</reference>
<dbReference type="Proteomes" id="UP000030147">
    <property type="component" value="Unassembled WGS sequence"/>
</dbReference>
<evidence type="ECO:0000256" key="1">
    <source>
        <dbReference type="SAM" id="Phobius"/>
    </source>
</evidence>
<keyword evidence="1" id="KW-1133">Transmembrane helix</keyword>
<dbReference type="AlphaFoldDB" id="A0A0A2TU22"/>
<feature type="transmembrane region" description="Helical" evidence="1">
    <location>
        <begin position="38"/>
        <end position="61"/>
    </location>
</feature>
<proteinExistence type="predicted"/>
<protein>
    <submittedName>
        <fullName evidence="2">Uncharacterized protein</fullName>
    </submittedName>
</protein>
<evidence type="ECO:0000313" key="3">
    <source>
        <dbReference type="Proteomes" id="UP000030147"/>
    </source>
</evidence>
<name>A0A0A2TU22_9BACI</name>
<organism evidence="2 3">
    <name type="scientific">Pontibacillus yanchengensis Y32</name>
    <dbReference type="NCBI Taxonomy" id="1385514"/>
    <lineage>
        <taxon>Bacteria</taxon>
        <taxon>Bacillati</taxon>
        <taxon>Bacillota</taxon>
        <taxon>Bacilli</taxon>
        <taxon>Bacillales</taxon>
        <taxon>Bacillaceae</taxon>
        <taxon>Pontibacillus</taxon>
    </lineage>
</organism>
<keyword evidence="1" id="KW-0812">Transmembrane</keyword>